<keyword evidence="4 5" id="KW-0472">Membrane</keyword>
<dbReference type="AlphaFoldDB" id="A0A398DK00"/>
<organism evidence="7 8">
    <name type="scientific">Candidatus Cryosericum septentrionale</name>
    <dbReference type="NCBI Taxonomy" id="2290913"/>
    <lineage>
        <taxon>Bacteria</taxon>
        <taxon>Pseudomonadati</taxon>
        <taxon>Caldisericota/Cryosericota group</taxon>
        <taxon>Candidatus Cryosericota</taxon>
        <taxon>Candidatus Cryosericia</taxon>
        <taxon>Candidatus Cryosericales</taxon>
        <taxon>Candidatus Cryosericaceae</taxon>
        <taxon>Candidatus Cryosericum</taxon>
    </lineage>
</organism>
<evidence type="ECO:0000256" key="3">
    <source>
        <dbReference type="ARBA" id="ARBA00022989"/>
    </source>
</evidence>
<proteinExistence type="predicted"/>
<evidence type="ECO:0000313" key="7">
    <source>
        <dbReference type="EMBL" id="RIE15996.1"/>
    </source>
</evidence>
<feature type="transmembrane region" description="Helical" evidence="5">
    <location>
        <begin position="399"/>
        <end position="415"/>
    </location>
</feature>
<protein>
    <recommendedName>
        <fullName evidence="6">O-antigen ligase-related domain-containing protein</fullName>
    </recommendedName>
</protein>
<feature type="transmembrane region" description="Helical" evidence="5">
    <location>
        <begin position="173"/>
        <end position="190"/>
    </location>
</feature>
<evidence type="ECO:0000313" key="8">
    <source>
        <dbReference type="Proteomes" id="UP000266113"/>
    </source>
</evidence>
<sequence length="606" mass="66261">MNDDMHRYDKLILVLALVPAAFGALFQGGYFTWQAYLMMLLALPAVLLFVLTRSRYGWARAGGAVDVTMLAFLGVCALSLVATVYFQATMVAFFKVLFCAILFYIVFNVTRHTAQLDLAISTLLGLGALLSFIGLLAYAGASSQLTGAFWTWIGTHGLTQGTSVSSTLQYRNTFAAFLILPIFLALARALDVRRWWARVLYGALAGFFVVMLILSQSRGGLLAFLITLILFPVMLPRGQRLKGIFAVFLLVAALALTFWLKRAVFVPMLLSMTLRIKQLFAFVGGVQDASLYARVVMIRDAWAMLLRRPVLGTGAGTYQYVYTQFRSIPFYAKFPHSIVFEELVDMGILGGVAFLALVGSLLWRGLRIARREQGAIFAGLLAGAFGNILHAAVDFDWSLLAMPVLFFVTCGLLVSRQRREPDVAQPHVALGHRHSPRSARLLTGAAFVVVVWSAVFVILLSAANTALALRAESQGDLPSAQYRYRTAARLAPFGAEQKADLAAFLQAHGQETAQDQGAVGREVQQLYEAATRLNPRMWAYHDALARLYLERGDARAGVEAQSAVDRNPLRADGWFVLAVARGAAADQAGAGQALDRAVQLQEQGSN</sequence>
<dbReference type="InterPro" id="IPR011990">
    <property type="entry name" value="TPR-like_helical_dom_sf"/>
</dbReference>
<feature type="transmembrane region" description="Helical" evidence="5">
    <location>
        <begin position="92"/>
        <end position="110"/>
    </location>
</feature>
<dbReference type="SUPFAM" id="SSF48452">
    <property type="entry name" value="TPR-like"/>
    <property type="match status" value="1"/>
</dbReference>
<dbReference type="Gene3D" id="1.25.40.10">
    <property type="entry name" value="Tetratricopeptide repeat domain"/>
    <property type="match status" value="1"/>
</dbReference>
<evidence type="ECO:0000256" key="5">
    <source>
        <dbReference type="SAM" id="Phobius"/>
    </source>
</evidence>
<evidence type="ECO:0000256" key="1">
    <source>
        <dbReference type="ARBA" id="ARBA00004141"/>
    </source>
</evidence>
<feature type="transmembrane region" description="Helical" evidence="5">
    <location>
        <begin position="441"/>
        <end position="463"/>
    </location>
</feature>
<dbReference type="PANTHER" id="PTHR37422:SF13">
    <property type="entry name" value="LIPOPOLYSACCHARIDE BIOSYNTHESIS PROTEIN PA4999-RELATED"/>
    <property type="match status" value="1"/>
</dbReference>
<feature type="transmembrane region" description="Helical" evidence="5">
    <location>
        <begin position="343"/>
        <end position="363"/>
    </location>
</feature>
<evidence type="ECO:0000256" key="2">
    <source>
        <dbReference type="ARBA" id="ARBA00022692"/>
    </source>
</evidence>
<gene>
    <name evidence="7" type="ORF">SMC1_08770</name>
</gene>
<keyword evidence="2 5" id="KW-0812">Transmembrane</keyword>
<feature type="transmembrane region" description="Helical" evidence="5">
    <location>
        <begin position="63"/>
        <end position="86"/>
    </location>
</feature>
<dbReference type="InterPro" id="IPR007016">
    <property type="entry name" value="O-antigen_ligase-rel_domated"/>
</dbReference>
<dbReference type="PANTHER" id="PTHR37422">
    <property type="entry name" value="TEICHURONIC ACID BIOSYNTHESIS PROTEIN TUAE"/>
    <property type="match status" value="1"/>
</dbReference>
<name>A0A398DK00_9BACT</name>
<dbReference type="Pfam" id="PF04932">
    <property type="entry name" value="Wzy_C"/>
    <property type="match status" value="1"/>
</dbReference>
<reference evidence="7 8" key="1">
    <citation type="submission" date="2018-09" db="EMBL/GenBank/DDBJ databases">
        <title>Discovery and Ecogenomic Context for Candidatus Cryosericales, a Global Caldiserica Order Active in Thawing Permafrost.</title>
        <authorList>
            <person name="Martinez M.A."/>
            <person name="Woodcroft B.J."/>
            <person name="Ignacio Espinoza J.C."/>
            <person name="Zayed A."/>
            <person name="Singleton C.M."/>
            <person name="Boyd J."/>
            <person name="Li Y.-F."/>
            <person name="Purvine S."/>
            <person name="Maughan H."/>
            <person name="Hodgkins S.B."/>
            <person name="Anderson D."/>
            <person name="Sederholm M."/>
            <person name="Temperton B."/>
            <person name="Saleska S.R."/>
            <person name="Tyson G.W."/>
            <person name="Rich V.I."/>
        </authorList>
    </citation>
    <scope>NUCLEOTIDE SEQUENCE [LARGE SCALE GENOMIC DNA]</scope>
    <source>
        <strain evidence="7 8">SMC1</strain>
    </source>
</reference>
<comment type="subcellular location">
    <subcellularLocation>
        <location evidence="1">Membrane</location>
        <topology evidence="1">Multi-pass membrane protein</topology>
    </subcellularLocation>
</comment>
<dbReference type="GO" id="GO:0016020">
    <property type="term" value="C:membrane"/>
    <property type="evidence" value="ECO:0007669"/>
    <property type="project" value="UniProtKB-SubCell"/>
</dbReference>
<accession>A0A398DK00</accession>
<dbReference type="RefSeq" id="WP_119086397.1">
    <property type="nucleotide sequence ID" value="NZ_QXIY01000040.1"/>
</dbReference>
<dbReference type="OrthoDB" id="5469233at2"/>
<keyword evidence="8" id="KW-1185">Reference proteome</keyword>
<dbReference type="InterPro" id="IPR051533">
    <property type="entry name" value="WaaL-like"/>
</dbReference>
<feature type="transmembrane region" description="Helical" evidence="5">
    <location>
        <begin position="33"/>
        <end position="51"/>
    </location>
</feature>
<dbReference type="Proteomes" id="UP000266113">
    <property type="component" value="Unassembled WGS sequence"/>
</dbReference>
<feature type="domain" description="O-antigen ligase-related" evidence="6">
    <location>
        <begin position="205"/>
        <end position="355"/>
    </location>
</feature>
<feature type="transmembrane region" description="Helical" evidence="5">
    <location>
        <begin position="375"/>
        <end position="393"/>
    </location>
</feature>
<feature type="transmembrane region" description="Helical" evidence="5">
    <location>
        <begin position="243"/>
        <end position="260"/>
    </location>
</feature>
<feature type="transmembrane region" description="Helical" evidence="5">
    <location>
        <begin position="122"/>
        <end position="141"/>
    </location>
</feature>
<evidence type="ECO:0000259" key="6">
    <source>
        <dbReference type="Pfam" id="PF04932"/>
    </source>
</evidence>
<keyword evidence="3 5" id="KW-1133">Transmembrane helix</keyword>
<evidence type="ECO:0000256" key="4">
    <source>
        <dbReference type="ARBA" id="ARBA00023136"/>
    </source>
</evidence>
<dbReference type="EMBL" id="QXIY01000040">
    <property type="protein sequence ID" value="RIE15996.1"/>
    <property type="molecule type" value="Genomic_DNA"/>
</dbReference>
<feature type="transmembrane region" description="Helical" evidence="5">
    <location>
        <begin position="195"/>
        <end position="214"/>
    </location>
</feature>
<feature type="transmembrane region" description="Helical" evidence="5">
    <location>
        <begin position="220"/>
        <end position="236"/>
    </location>
</feature>
<comment type="caution">
    <text evidence="7">The sequence shown here is derived from an EMBL/GenBank/DDBJ whole genome shotgun (WGS) entry which is preliminary data.</text>
</comment>